<comment type="caution">
    <text evidence="2">The sequence shown here is derived from an EMBL/GenBank/DDBJ whole genome shotgun (WGS) entry which is preliminary data.</text>
</comment>
<keyword evidence="3" id="KW-1185">Reference proteome</keyword>
<dbReference type="Pfam" id="PF05573">
    <property type="entry name" value="NosL"/>
    <property type="match status" value="1"/>
</dbReference>
<dbReference type="EMBL" id="JBHSGA010000017">
    <property type="protein sequence ID" value="MFC4527149.1"/>
    <property type="molecule type" value="Genomic_DNA"/>
</dbReference>
<dbReference type="Gene3D" id="3.30.70.2060">
    <property type="match status" value="1"/>
</dbReference>
<sequence>MNRSRHLASLAFAILLSACAQPAGSLGPLDPAADTHCQLDGMALADYPGPKGQIRYADGDTAYFCDTLELLSMVISPEQVRAMAGAYTQDMAKADWDHPQGHWIEATKAFYVRGSRRNGSMGPTLASFAQRADAEAFAQQQGGQVFAFAQITPAMVRLDGAVGGDHSM</sequence>
<proteinExistence type="predicted"/>
<dbReference type="PROSITE" id="PS51257">
    <property type="entry name" value="PROKAR_LIPOPROTEIN"/>
    <property type="match status" value="1"/>
</dbReference>
<evidence type="ECO:0000313" key="2">
    <source>
        <dbReference type="EMBL" id="MFC4527149.1"/>
    </source>
</evidence>
<evidence type="ECO:0000256" key="1">
    <source>
        <dbReference type="SAM" id="SignalP"/>
    </source>
</evidence>
<feature type="chain" id="PRO_5047342586" evidence="1">
    <location>
        <begin position="23"/>
        <end position="168"/>
    </location>
</feature>
<reference evidence="3" key="1">
    <citation type="journal article" date="2019" name="Int. J. Syst. Evol. Microbiol.">
        <title>The Global Catalogue of Microorganisms (GCM) 10K type strain sequencing project: providing services to taxonomists for standard genome sequencing and annotation.</title>
        <authorList>
            <consortium name="The Broad Institute Genomics Platform"/>
            <consortium name="The Broad Institute Genome Sequencing Center for Infectious Disease"/>
            <person name="Wu L."/>
            <person name="Ma J."/>
        </authorList>
    </citation>
    <scope>NUCLEOTIDE SEQUENCE [LARGE SCALE GENOMIC DNA]</scope>
    <source>
        <strain evidence="3">CCM 4481</strain>
    </source>
</reference>
<organism evidence="2 3">
    <name type="scientific">Dyella halodurans</name>
    <dbReference type="NCBI Taxonomy" id="1920171"/>
    <lineage>
        <taxon>Bacteria</taxon>
        <taxon>Pseudomonadati</taxon>
        <taxon>Pseudomonadota</taxon>
        <taxon>Gammaproteobacteria</taxon>
        <taxon>Lysobacterales</taxon>
        <taxon>Rhodanobacteraceae</taxon>
        <taxon>Dyella</taxon>
    </lineage>
</organism>
<dbReference type="RefSeq" id="WP_266149067.1">
    <property type="nucleotide sequence ID" value="NZ_CP064028.1"/>
</dbReference>
<dbReference type="PANTHER" id="PTHR41247">
    <property type="entry name" value="HTH-TYPE TRANSCRIPTIONAL REPRESSOR YCNK"/>
    <property type="match status" value="1"/>
</dbReference>
<name>A0ABV9C3R9_9GAMM</name>
<dbReference type="Proteomes" id="UP001595961">
    <property type="component" value="Unassembled WGS sequence"/>
</dbReference>
<dbReference type="InterPro" id="IPR008719">
    <property type="entry name" value="N2O_reductase_NosL"/>
</dbReference>
<dbReference type="Gene3D" id="3.30.70.2050">
    <property type="match status" value="1"/>
</dbReference>
<protein>
    <submittedName>
        <fullName evidence="2">Nitrous oxide reductase accessory protein NosL</fullName>
    </submittedName>
</protein>
<feature type="signal peptide" evidence="1">
    <location>
        <begin position="1"/>
        <end position="22"/>
    </location>
</feature>
<keyword evidence="1" id="KW-0732">Signal</keyword>
<evidence type="ECO:0000313" key="3">
    <source>
        <dbReference type="Proteomes" id="UP001595961"/>
    </source>
</evidence>
<dbReference type="SUPFAM" id="SSF160387">
    <property type="entry name" value="NosL/MerB-like"/>
    <property type="match status" value="1"/>
</dbReference>
<gene>
    <name evidence="2" type="ORF">ACFO5W_10950</name>
</gene>
<dbReference type="PANTHER" id="PTHR41247:SF1">
    <property type="entry name" value="HTH-TYPE TRANSCRIPTIONAL REPRESSOR YCNK"/>
    <property type="match status" value="1"/>
</dbReference>
<accession>A0ABV9C3R9</accession>